<accession>A0A1Y3ED04</accession>
<organism evidence="3 4">
    <name type="scientific">Trichinella nativa</name>
    <dbReference type="NCBI Taxonomy" id="6335"/>
    <lineage>
        <taxon>Eukaryota</taxon>
        <taxon>Metazoa</taxon>
        <taxon>Ecdysozoa</taxon>
        <taxon>Nematoda</taxon>
        <taxon>Enoplea</taxon>
        <taxon>Dorylaimia</taxon>
        <taxon>Trichinellida</taxon>
        <taxon>Trichinellidae</taxon>
        <taxon>Trichinella</taxon>
    </lineage>
</organism>
<protein>
    <recommendedName>
        <fullName evidence="2">HRDC domain-containing protein</fullName>
    </recommendedName>
</protein>
<sequence length="153" mass="17024">MAERENLPNRNAILNAEALNQIAGWLPRTQSELLAVDTMTEAKLAKYGPLLMRALEPFWEEVDRRESERITTELAVLDNAVDMSAVFGIPVAQPSPLASAPRKRVWKSTSTRRSGTGKTATRGRKPVKTPSKARRTAAKVKRTKALPLVHIRQ</sequence>
<dbReference type="InterPro" id="IPR002121">
    <property type="entry name" value="HRDC_dom"/>
</dbReference>
<evidence type="ECO:0000313" key="3">
    <source>
        <dbReference type="EMBL" id="OUC41737.1"/>
    </source>
</evidence>
<dbReference type="Gene3D" id="1.10.150.80">
    <property type="entry name" value="HRDC domain"/>
    <property type="match status" value="1"/>
</dbReference>
<dbReference type="AlphaFoldDB" id="A0A1Y3ED04"/>
<dbReference type="PROSITE" id="PS50967">
    <property type="entry name" value="HRDC"/>
    <property type="match status" value="1"/>
</dbReference>
<dbReference type="SUPFAM" id="SSF47819">
    <property type="entry name" value="HRDC-like"/>
    <property type="match status" value="1"/>
</dbReference>
<dbReference type="GO" id="GO:0003676">
    <property type="term" value="F:nucleic acid binding"/>
    <property type="evidence" value="ECO:0007669"/>
    <property type="project" value="InterPro"/>
</dbReference>
<name>A0A1Y3ED04_9BILA</name>
<dbReference type="GO" id="GO:0000166">
    <property type="term" value="F:nucleotide binding"/>
    <property type="evidence" value="ECO:0007669"/>
    <property type="project" value="InterPro"/>
</dbReference>
<feature type="domain" description="HRDC" evidence="2">
    <location>
        <begin position="1"/>
        <end position="65"/>
    </location>
</feature>
<dbReference type="EMBL" id="LVZM01019928">
    <property type="protein sequence ID" value="OUC41737.1"/>
    <property type="molecule type" value="Genomic_DNA"/>
</dbReference>
<evidence type="ECO:0000256" key="1">
    <source>
        <dbReference type="SAM" id="MobiDB-lite"/>
    </source>
</evidence>
<feature type="compositionally biased region" description="Low complexity" evidence="1">
    <location>
        <begin position="107"/>
        <end position="120"/>
    </location>
</feature>
<evidence type="ECO:0000259" key="2">
    <source>
        <dbReference type="PROSITE" id="PS50967"/>
    </source>
</evidence>
<dbReference type="InterPro" id="IPR010997">
    <property type="entry name" value="HRDC-like_sf"/>
</dbReference>
<feature type="region of interest" description="Disordered" evidence="1">
    <location>
        <begin position="96"/>
        <end position="153"/>
    </location>
</feature>
<proteinExistence type="predicted"/>
<dbReference type="Pfam" id="PF00570">
    <property type="entry name" value="HRDC"/>
    <property type="match status" value="1"/>
</dbReference>
<dbReference type="InterPro" id="IPR044876">
    <property type="entry name" value="HRDC_dom_sf"/>
</dbReference>
<dbReference type="Proteomes" id="UP000243006">
    <property type="component" value="Unassembled WGS sequence"/>
</dbReference>
<reference evidence="3 4" key="1">
    <citation type="submission" date="2015-04" db="EMBL/GenBank/DDBJ databases">
        <title>Draft genome of the roundworm Trichinella nativa.</title>
        <authorList>
            <person name="Mitreva M."/>
        </authorList>
    </citation>
    <scope>NUCLEOTIDE SEQUENCE [LARGE SCALE GENOMIC DNA]</scope>
    <source>
        <strain evidence="3 4">ISS45</strain>
    </source>
</reference>
<comment type="caution">
    <text evidence="3">The sequence shown here is derived from an EMBL/GenBank/DDBJ whole genome shotgun (WGS) entry which is preliminary data.</text>
</comment>
<feature type="compositionally biased region" description="Basic residues" evidence="1">
    <location>
        <begin position="121"/>
        <end position="144"/>
    </location>
</feature>
<gene>
    <name evidence="3" type="ORF">D917_10719</name>
</gene>
<evidence type="ECO:0000313" key="4">
    <source>
        <dbReference type="Proteomes" id="UP000243006"/>
    </source>
</evidence>